<dbReference type="EMBL" id="CM042017">
    <property type="protein sequence ID" value="KAI3690698.1"/>
    <property type="molecule type" value="Genomic_DNA"/>
</dbReference>
<organism evidence="1 2">
    <name type="scientific">Cichorium intybus</name>
    <name type="common">Chicory</name>
    <dbReference type="NCBI Taxonomy" id="13427"/>
    <lineage>
        <taxon>Eukaryota</taxon>
        <taxon>Viridiplantae</taxon>
        <taxon>Streptophyta</taxon>
        <taxon>Embryophyta</taxon>
        <taxon>Tracheophyta</taxon>
        <taxon>Spermatophyta</taxon>
        <taxon>Magnoliopsida</taxon>
        <taxon>eudicotyledons</taxon>
        <taxon>Gunneridae</taxon>
        <taxon>Pentapetalae</taxon>
        <taxon>asterids</taxon>
        <taxon>campanulids</taxon>
        <taxon>Asterales</taxon>
        <taxon>Asteraceae</taxon>
        <taxon>Cichorioideae</taxon>
        <taxon>Cichorieae</taxon>
        <taxon>Cichoriinae</taxon>
        <taxon>Cichorium</taxon>
    </lineage>
</organism>
<keyword evidence="2" id="KW-1185">Reference proteome</keyword>
<accession>A0ACB8YZF9</accession>
<protein>
    <submittedName>
        <fullName evidence="1">Uncharacterized protein</fullName>
    </submittedName>
</protein>
<sequence length="136" mass="15368">MTTTHHRKATRNPSHAKSDVGFGVGHVRDTKTKGIQLHNNKNRFGYGEDINGVKTSIFYLDTEGFESIGKSNVYEDRYVTSQLSLAVELAEEFYGRQDVALEPAKLRWLIQRDFLQGKSVKEMVDEALRHAPISDG</sequence>
<reference evidence="2" key="1">
    <citation type="journal article" date="2022" name="Mol. Ecol. Resour.">
        <title>The genomes of chicory, endive, great burdock and yacon provide insights into Asteraceae palaeo-polyploidization history and plant inulin production.</title>
        <authorList>
            <person name="Fan W."/>
            <person name="Wang S."/>
            <person name="Wang H."/>
            <person name="Wang A."/>
            <person name="Jiang F."/>
            <person name="Liu H."/>
            <person name="Zhao H."/>
            <person name="Xu D."/>
            <person name="Zhang Y."/>
        </authorList>
    </citation>
    <scope>NUCLEOTIDE SEQUENCE [LARGE SCALE GENOMIC DNA]</scope>
    <source>
        <strain evidence="2">cv. Punajuju</strain>
    </source>
</reference>
<gene>
    <name evidence="1" type="ORF">L2E82_48902</name>
</gene>
<evidence type="ECO:0000313" key="1">
    <source>
        <dbReference type="EMBL" id="KAI3690698.1"/>
    </source>
</evidence>
<dbReference type="Proteomes" id="UP001055811">
    <property type="component" value="Linkage Group LG09"/>
</dbReference>
<reference evidence="1 2" key="2">
    <citation type="journal article" date="2022" name="Mol. Ecol. Resour.">
        <title>The genomes of chicory, endive, great burdock and yacon provide insights into Asteraceae paleo-polyploidization history and plant inulin production.</title>
        <authorList>
            <person name="Fan W."/>
            <person name="Wang S."/>
            <person name="Wang H."/>
            <person name="Wang A."/>
            <person name="Jiang F."/>
            <person name="Liu H."/>
            <person name="Zhao H."/>
            <person name="Xu D."/>
            <person name="Zhang Y."/>
        </authorList>
    </citation>
    <scope>NUCLEOTIDE SEQUENCE [LARGE SCALE GENOMIC DNA]</scope>
    <source>
        <strain evidence="2">cv. Punajuju</strain>
        <tissue evidence="1">Leaves</tissue>
    </source>
</reference>
<proteinExistence type="predicted"/>
<comment type="caution">
    <text evidence="1">The sequence shown here is derived from an EMBL/GenBank/DDBJ whole genome shotgun (WGS) entry which is preliminary data.</text>
</comment>
<name>A0ACB8YZF9_CICIN</name>
<evidence type="ECO:0000313" key="2">
    <source>
        <dbReference type="Proteomes" id="UP001055811"/>
    </source>
</evidence>